<dbReference type="Proteomes" id="UP001139971">
    <property type="component" value="Unassembled WGS sequence"/>
</dbReference>
<feature type="chain" id="PRO_5040993457" description="SMP-30/Gluconolactonase/LRE-like region domain-containing protein" evidence="1">
    <location>
        <begin position="19"/>
        <end position="286"/>
    </location>
</feature>
<keyword evidence="3" id="KW-1185">Reference proteome</keyword>
<evidence type="ECO:0000256" key="1">
    <source>
        <dbReference type="SAM" id="SignalP"/>
    </source>
</evidence>
<dbReference type="RefSeq" id="WP_263543220.1">
    <property type="nucleotide sequence ID" value="NZ_JAOVZO020000003.1"/>
</dbReference>
<reference evidence="2" key="1">
    <citation type="submission" date="2023-02" db="EMBL/GenBank/DDBJ databases">
        <title>Tahibacter soli sp. nov. isolated from soil.</title>
        <authorList>
            <person name="Baek J.H."/>
            <person name="Lee J.K."/>
            <person name="Choi D.G."/>
            <person name="Jeon C.O."/>
        </authorList>
    </citation>
    <scope>NUCLEOTIDE SEQUENCE</scope>
    <source>
        <strain evidence="2">BL</strain>
    </source>
</reference>
<accession>A0A9X4BJA2</accession>
<evidence type="ECO:0000313" key="2">
    <source>
        <dbReference type="EMBL" id="MDC8011954.1"/>
    </source>
</evidence>
<dbReference type="SUPFAM" id="SSF101898">
    <property type="entry name" value="NHL repeat"/>
    <property type="match status" value="1"/>
</dbReference>
<protein>
    <recommendedName>
        <fullName evidence="4">SMP-30/Gluconolactonase/LRE-like region domain-containing protein</fullName>
    </recommendedName>
</protein>
<dbReference type="AlphaFoldDB" id="A0A9X4BJA2"/>
<dbReference type="Gene3D" id="2.120.10.30">
    <property type="entry name" value="TolB, C-terminal domain"/>
    <property type="match status" value="1"/>
</dbReference>
<dbReference type="InterPro" id="IPR011042">
    <property type="entry name" value="6-blade_b-propeller_TolB-like"/>
</dbReference>
<dbReference type="EMBL" id="JAOVZO020000003">
    <property type="protein sequence ID" value="MDC8011954.1"/>
    <property type="molecule type" value="Genomic_DNA"/>
</dbReference>
<evidence type="ECO:0000313" key="3">
    <source>
        <dbReference type="Proteomes" id="UP001139971"/>
    </source>
</evidence>
<name>A0A9X4BJA2_9GAMM</name>
<feature type="signal peptide" evidence="1">
    <location>
        <begin position="1"/>
        <end position="18"/>
    </location>
</feature>
<gene>
    <name evidence="2" type="ORF">OD750_005265</name>
</gene>
<evidence type="ECO:0008006" key="4">
    <source>
        <dbReference type="Google" id="ProtNLM"/>
    </source>
</evidence>
<sequence>MRVLLAAAVLFAASAATAQTLNGPESTEVHARTGRVFVSNKNAGQILVRATDGTLSVFTDDPTSPYGIELLGGVLYVLDSGSVRGYDIDTAVRVLNEPIAGASFLNGITSNGLDTLYVTDFSAKKVTALNIANLAAPVQTPLATTTQTPNGIVFDAENQRLLIATWGSNAKVLALATGGGTPTILIDTAAPNTPLNNIDGIALDCRGAIYVTPWTCPGGGGCLRRFDPPFSTTSPSTAVGGALSSPADIDYGKFTGDIAIPESGGNRVTLVPTGCGGVLFADDFER</sequence>
<keyword evidence="1" id="KW-0732">Signal</keyword>
<comment type="caution">
    <text evidence="2">The sequence shown here is derived from an EMBL/GenBank/DDBJ whole genome shotgun (WGS) entry which is preliminary data.</text>
</comment>
<organism evidence="2 3">
    <name type="scientific">Tahibacter soli</name>
    <dbReference type="NCBI Taxonomy" id="2983605"/>
    <lineage>
        <taxon>Bacteria</taxon>
        <taxon>Pseudomonadati</taxon>
        <taxon>Pseudomonadota</taxon>
        <taxon>Gammaproteobacteria</taxon>
        <taxon>Lysobacterales</taxon>
        <taxon>Rhodanobacteraceae</taxon>
        <taxon>Tahibacter</taxon>
    </lineage>
</organism>
<proteinExistence type="predicted"/>